<evidence type="ECO:0000256" key="9">
    <source>
        <dbReference type="ARBA" id="ARBA00022982"/>
    </source>
</evidence>
<comment type="caution">
    <text evidence="14">The sequence shown here is derived from an EMBL/GenBank/DDBJ whole genome shotgun (WGS) entry which is preliminary data.</text>
</comment>
<keyword evidence="15" id="KW-1185">Reference proteome</keyword>
<name>A0AAD8Y887_9STRA</name>
<feature type="compositionally biased region" description="Basic and acidic residues" evidence="13">
    <location>
        <begin position="13"/>
        <end position="22"/>
    </location>
</feature>
<evidence type="ECO:0000256" key="8">
    <source>
        <dbReference type="ARBA" id="ARBA00022792"/>
    </source>
</evidence>
<evidence type="ECO:0000256" key="3">
    <source>
        <dbReference type="ARBA" id="ARBA00004637"/>
    </source>
</evidence>
<evidence type="ECO:0000313" key="15">
    <source>
        <dbReference type="Proteomes" id="UP001224775"/>
    </source>
</evidence>
<sequence>MGGGHHHVTPGSEPRKDQDLQAIKDAKIPIAWRDTCSHILIGLNKCRRETWWNPNKCEHDRHIYEECEYNAYLQRVEAKVQQNKIKAAESD</sequence>
<evidence type="ECO:0000256" key="12">
    <source>
        <dbReference type="ARBA" id="ARBA00023157"/>
    </source>
</evidence>
<comment type="function">
    <text evidence="1">Accessory subunit of the mitochondrial membrane respiratory chain NADH dehydrogenase (Complex I), that is believed not to be involved in catalysis. Complex I functions in the transfer of electrons from NADH to the respiratory chain. The immediate electron acceptor for the enzyme is believed to be ubiquinone.</text>
</comment>
<keyword evidence="6" id="KW-0813">Transport</keyword>
<gene>
    <name evidence="14" type="ORF">QTG54_007194</name>
</gene>
<keyword evidence="7" id="KW-0679">Respiratory chain</keyword>
<comment type="similarity">
    <text evidence="4">Belongs to the complex I NDUFB7 subunit family.</text>
</comment>
<keyword evidence="8" id="KW-0999">Mitochondrion inner membrane</keyword>
<evidence type="ECO:0000256" key="7">
    <source>
        <dbReference type="ARBA" id="ARBA00022660"/>
    </source>
</evidence>
<dbReference type="GO" id="GO:0005758">
    <property type="term" value="C:mitochondrial intermembrane space"/>
    <property type="evidence" value="ECO:0007669"/>
    <property type="project" value="UniProtKB-SubCell"/>
</dbReference>
<reference evidence="14" key="1">
    <citation type="submission" date="2023-06" db="EMBL/GenBank/DDBJ databases">
        <title>Survivors Of The Sea: Transcriptome response of Skeletonema marinoi to long-term dormancy.</title>
        <authorList>
            <person name="Pinder M.I.M."/>
            <person name="Kourtchenko O."/>
            <person name="Robertson E.K."/>
            <person name="Larsson T."/>
            <person name="Maumus F."/>
            <person name="Osuna-Cruz C.M."/>
            <person name="Vancaester E."/>
            <person name="Stenow R."/>
            <person name="Vandepoele K."/>
            <person name="Ploug H."/>
            <person name="Bruchert V."/>
            <person name="Godhe A."/>
            <person name="Topel M."/>
        </authorList>
    </citation>
    <scope>NUCLEOTIDE SEQUENCE</scope>
    <source>
        <strain evidence="14">R05AC</strain>
    </source>
</reference>
<evidence type="ECO:0000256" key="5">
    <source>
        <dbReference type="ARBA" id="ARBA00018677"/>
    </source>
</evidence>
<dbReference type="Pfam" id="PF05676">
    <property type="entry name" value="NDUF_B7"/>
    <property type="match status" value="1"/>
</dbReference>
<dbReference type="AlphaFoldDB" id="A0AAD8Y887"/>
<evidence type="ECO:0000256" key="1">
    <source>
        <dbReference type="ARBA" id="ARBA00003195"/>
    </source>
</evidence>
<evidence type="ECO:0000313" key="14">
    <source>
        <dbReference type="EMBL" id="KAK1741621.1"/>
    </source>
</evidence>
<evidence type="ECO:0000256" key="2">
    <source>
        <dbReference type="ARBA" id="ARBA00004569"/>
    </source>
</evidence>
<proteinExistence type="inferred from homology"/>
<keyword evidence="9" id="KW-0249">Electron transport</keyword>
<keyword evidence="10" id="KW-0496">Mitochondrion</keyword>
<accession>A0AAD8Y887</accession>
<evidence type="ECO:0000256" key="6">
    <source>
        <dbReference type="ARBA" id="ARBA00022448"/>
    </source>
</evidence>
<keyword evidence="12" id="KW-1015">Disulfide bond</keyword>
<dbReference type="Proteomes" id="UP001224775">
    <property type="component" value="Unassembled WGS sequence"/>
</dbReference>
<evidence type="ECO:0000256" key="10">
    <source>
        <dbReference type="ARBA" id="ARBA00023128"/>
    </source>
</evidence>
<feature type="region of interest" description="Disordered" evidence="13">
    <location>
        <begin position="1"/>
        <end position="22"/>
    </location>
</feature>
<dbReference type="PANTHER" id="PTHR20900">
    <property type="entry name" value="NADH:UBIQUINONE OXIDOREDUCTASE B18-LIKE SUBUNIT"/>
    <property type="match status" value="1"/>
</dbReference>
<dbReference type="PANTHER" id="PTHR20900:SF0">
    <property type="entry name" value="NADH DEHYDROGENASE [UBIQUINONE] 1 BETA SUBCOMPLEX SUBUNIT 7"/>
    <property type="match status" value="1"/>
</dbReference>
<evidence type="ECO:0000256" key="4">
    <source>
        <dbReference type="ARBA" id="ARBA00008006"/>
    </source>
</evidence>
<dbReference type="InterPro" id="IPR008698">
    <property type="entry name" value="NDUB7"/>
</dbReference>
<organism evidence="14 15">
    <name type="scientific">Skeletonema marinoi</name>
    <dbReference type="NCBI Taxonomy" id="267567"/>
    <lineage>
        <taxon>Eukaryota</taxon>
        <taxon>Sar</taxon>
        <taxon>Stramenopiles</taxon>
        <taxon>Ochrophyta</taxon>
        <taxon>Bacillariophyta</taxon>
        <taxon>Coscinodiscophyceae</taxon>
        <taxon>Thalassiosirophycidae</taxon>
        <taxon>Thalassiosirales</taxon>
        <taxon>Skeletonemataceae</taxon>
        <taxon>Skeletonema</taxon>
        <taxon>Skeletonema marinoi-dohrnii complex</taxon>
    </lineage>
</organism>
<evidence type="ECO:0000256" key="11">
    <source>
        <dbReference type="ARBA" id="ARBA00023136"/>
    </source>
</evidence>
<dbReference type="EMBL" id="JATAAI010000012">
    <property type="protein sequence ID" value="KAK1741621.1"/>
    <property type="molecule type" value="Genomic_DNA"/>
</dbReference>
<evidence type="ECO:0000256" key="13">
    <source>
        <dbReference type="SAM" id="MobiDB-lite"/>
    </source>
</evidence>
<keyword evidence="11" id="KW-0472">Membrane</keyword>
<protein>
    <recommendedName>
        <fullName evidence="5">NADH dehydrogenase [ubiquinone] 1 beta subcomplex subunit 7</fullName>
    </recommendedName>
</protein>
<dbReference type="GO" id="GO:0005743">
    <property type="term" value="C:mitochondrial inner membrane"/>
    <property type="evidence" value="ECO:0007669"/>
    <property type="project" value="UniProtKB-SubCell"/>
</dbReference>
<comment type="subcellular location">
    <subcellularLocation>
        <location evidence="3">Mitochondrion inner membrane</location>
        <topology evidence="3">Peripheral membrane protein</topology>
    </subcellularLocation>
    <subcellularLocation>
        <location evidence="2">Mitochondrion intermembrane space</location>
    </subcellularLocation>
</comment>